<sequence>MRTLDRRIAAGVAVLAAAFSMSFAQTASAAPAGGGHWDDLGSHEAYYQSEYRTKAVKSAGGAFQACITSPSTTKDLYNLYEQDAEVYNAKLVTTVKGAGCWVFRNIGAYVDGNNHRAEFYIGTEDDPNMMRVHYYD</sequence>
<comment type="caution">
    <text evidence="2">The sequence shown here is derived from an EMBL/GenBank/DDBJ whole genome shotgun (WGS) entry which is preliminary data.</text>
</comment>
<keyword evidence="3" id="KW-1185">Reference proteome</keyword>
<feature type="signal peptide" evidence="1">
    <location>
        <begin position="1"/>
        <end position="29"/>
    </location>
</feature>
<keyword evidence="1" id="KW-0732">Signal</keyword>
<evidence type="ECO:0000256" key="1">
    <source>
        <dbReference type="SAM" id="SignalP"/>
    </source>
</evidence>
<dbReference type="EMBL" id="JALDAX010000002">
    <property type="protein sequence ID" value="MCI3239334.1"/>
    <property type="molecule type" value="Genomic_DNA"/>
</dbReference>
<name>A0ABS9XB76_9ACTN</name>
<gene>
    <name evidence="2" type="ORF">MQN93_06320</name>
</gene>
<feature type="chain" id="PRO_5045405064" evidence="1">
    <location>
        <begin position="30"/>
        <end position="136"/>
    </location>
</feature>
<evidence type="ECO:0000313" key="3">
    <source>
        <dbReference type="Proteomes" id="UP001165270"/>
    </source>
</evidence>
<proteinExistence type="predicted"/>
<reference evidence="2" key="1">
    <citation type="submission" date="2022-03" db="EMBL/GenBank/DDBJ databases">
        <title>Streptomyces 7R015 and 7R016 isolated from Barleria lupulina in Thailand.</title>
        <authorList>
            <person name="Kanchanasin P."/>
            <person name="Phongsopitanun W."/>
            <person name="Tanasupawat S."/>
        </authorList>
    </citation>
    <scope>NUCLEOTIDE SEQUENCE</scope>
    <source>
        <strain evidence="2">7R016</strain>
    </source>
</reference>
<protein>
    <submittedName>
        <fullName evidence="2">Uncharacterized protein</fullName>
    </submittedName>
</protein>
<evidence type="ECO:0000313" key="2">
    <source>
        <dbReference type="EMBL" id="MCI3239334.1"/>
    </source>
</evidence>
<accession>A0ABS9XB76</accession>
<dbReference type="RefSeq" id="WP_242708670.1">
    <property type="nucleotide sequence ID" value="NZ_JALDAX010000002.1"/>
</dbReference>
<organism evidence="2 3">
    <name type="scientific">Streptomyces spinosisporus</name>
    <dbReference type="NCBI Taxonomy" id="2927582"/>
    <lineage>
        <taxon>Bacteria</taxon>
        <taxon>Bacillati</taxon>
        <taxon>Actinomycetota</taxon>
        <taxon>Actinomycetes</taxon>
        <taxon>Kitasatosporales</taxon>
        <taxon>Streptomycetaceae</taxon>
        <taxon>Streptomyces</taxon>
    </lineage>
</organism>
<dbReference type="Proteomes" id="UP001165270">
    <property type="component" value="Unassembled WGS sequence"/>
</dbReference>